<dbReference type="PRINTS" id="PR00081">
    <property type="entry name" value="GDHRDH"/>
</dbReference>
<accession>G4SYJ6</accession>
<dbReference type="Proteomes" id="UP000008315">
    <property type="component" value="Chromosome"/>
</dbReference>
<dbReference type="Pfam" id="PF00106">
    <property type="entry name" value="adh_short"/>
    <property type="match status" value="1"/>
</dbReference>
<evidence type="ECO:0000313" key="3">
    <source>
        <dbReference type="EMBL" id="CCE23182.1"/>
    </source>
</evidence>
<dbReference type="GO" id="GO:0016020">
    <property type="term" value="C:membrane"/>
    <property type="evidence" value="ECO:0007669"/>
    <property type="project" value="TreeGrafter"/>
</dbReference>
<organism evidence="3 4">
    <name type="scientific">Methylotuvimicrobium alcaliphilum (strain DSM 19304 / NCIMB 14124 / VKM B-2133 / 20Z)</name>
    <name type="common">Methylomicrobium alcaliphilum</name>
    <dbReference type="NCBI Taxonomy" id="1091494"/>
    <lineage>
        <taxon>Bacteria</taxon>
        <taxon>Pseudomonadati</taxon>
        <taxon>Pseudomonadota</taxon>
        <taxon>Gammaproteobacteria</taxon>
        <taxon>Methylococcales</taxon>
        <taxon>Methylococcaceae</taxon>
        <taxon>Methylotuvimicrobium</taxon>
    </lineage>
</organism>
<gene>
    <name evidence="3" type="ordered locus">MEALZ_1494</name>
</gene>
<keyword evidence="2" id="KW-0560">Oxidoreductase</keyword>
<dbReference type="InterPro" id="IPR036291">
    <property type="entry name" value="NAD(P)-bd_dom_sf"/>
</dbReference>
<evidence type="ECO:0000256" key="1">
    <source>
        <dbReference type="ARBA" id="ARBA00006484"/>
    </source>
</evidence>
<keyword evidence="4" id="KW-1185">Reference proteome</keyword>
<dbReference type="InterPro" id="IPR020904">
    <property type="entry name" value="Sc_DH/Rdtase_CS"/>
</dbReference>
<dbReference type="GO" id="GO:0016491">
    <property type="term" value="F:oxidoreductase activity"/>
    <property type="evidence" value="ECO:0007669"/>
    <property type="project" value="UniProtKB-KW"/>
</dbReference>
<dbReference type="KEGG" id="mah:MEALZ_1494"/>
<sequence>MDKVNIMQLTGKVILITGAGGGLGGTAALALAKQGAQVILLDKIITKLESVYDKIVAAGAPEPIMYPFDLAGANENDYQELADRIEAKYGSLDGLLHSAVEFSAFEPLVLHKTKDWGHSLNVNLNAPFILCKVLLPVMQKSDSAAIVFTSDSKARTGQAYSASYGVSKIALEGLAKILAEELESEGKIRVNTLIPGPIDSPFRKKAYPAEDKSLLPAMSSLNEIYTYLFSADSIGLTGRIIDAQTFKQQPTN</sequence>
<protein>
    <submittedName>
        <fullName evidence="3">Short-chain dehydrogenase/reductase SDR</fullName>
    </submittedName>
</protein>
<name>G4SYJ6_META2</name>
<dbReference type="EMBL" id="FO082060">
    <property type="protein sequence ID" value="CCE23182.1"/>
    <property type="molecule type" value="Genomic_DNA"/>
</dbReference>
<dbReference type="InterPro" id="IPR002347">
    <property type="entry name" value="SDR_fam"/>
</dbReference>
<dbReference type="PROSITE" id="PS00061">
    <property type="entry name" value="ADH_SHORT"/>
    <property type="match status" value="1"/>
</dbReference>
<dbReference type="HOGENOM" id="CLU_010194_2_10_6"/>
<dbReference type="AlphaFoldDB" id="G4SYJ6"/>
<dbReference type="PANTHER" id="PTHR44196">
    <property type="entry name" value="DEHYDROGENASE/REDUCTASE SDR FAMILY MEMBER 7B"/>
    <property type="match status" value="1"/>
</dbReference>
<dbReference type="PANTHER" id="PTHR44196:SF4">
    <property type="entry name" value="SHORT CHAIN DEHYDROGENASE"/>
    <property type="match status" value="1"/>
</dbReference>
<evidence type="ECO:0000256" key="2">
    <source>
        <dbReference type="ARBA" id="ARBA00023002"/>
    </source>
</evidence>
<reference evidence="4" key="1">
    <citation type="journal article" date="2012" name="J. Bacteriol.">
        <title>Genome sequence of the haloalkaliphilic methanotrophic bacterium Methylomicrobium alcaliphilum 20Z.</title>
        <authorList>
            <person name="Vuilleumier S."/>
            <person name="Khmelenina V.N."/>
            <person name="Bringel F."/>
            <person name="Reshetnikov A.S."/>
            <person name="Lajus A."/>
            <person name="Mangenot S."/>
            <person name="Rouy Z."/>
            <person name="Op den Camp H.J."/>
            <person name="Jetten M.S."/>
            <person name="Dispirito A.A."/>
            <person name="Dunfield P."/>
            <person name="Klotz M.G."/>
            <person name="Semrau J.D."/>
            <person name="Stein L.Y."/>
            <person name="Barbe V."/>
            <person name="Medigue C."/>
            <person name="Trotsenko Y.A."/>
            <person name="Kalyuzhnaya M.G."/>
        </authorList>
    </citation>
    <scope>NUCLEOTIDE SEQUENCE [LARGE SCALE GENOMIC DNA]</scope>
    <source>
        <strain evidence="4">DSM 19304 / NCIMB 14124 / VKM B-2133 / 20Z</strain>
    </source>
</reference>
<evidence type="ECO:0000313" key="4">
    <source>
        <dbReference type="Proteomes" id="UP000008315"/>
    </source>
</evidence>
<dbReference type="Gene3D" id="3.40.50.720">
    <property type="entry name" value="NAD(P)-binding Rossmann-like Domain"/>
    <property type="match status" value="1"/>
</dbReference>
<comment type="similarity">
    <text evidence="1">Belongs to the short-chain dehydrogenases/reductases (SDR) family.</text>
</comment>
<dbReference type="STRING" id="1091494.MEALZ_1494"/>
<proteinExistence type="inferred from homology"/>
<dbReference type="PATRIC" id="fig|271065.3.peg.1533"/>
<dbReference type="SUPFAM" id="SSF51735">
    <property type="entry name" value="NAD(P)-binding Rossmann-fold domains"/>
    <property type="match status" value="1"/>
</dbReference>